<dbReference type="Pfam" id="PF13505">
    <property type="entry name" value="OMP_b-brl"/>
    <property type="match status" value="1"/>
</dbReference>
<dbReference type="PRINTS" id="PR00316">
    <property type="entry name" value="ENTEROVIROMP"/>
</dbReference>
<dbReference type="AlphaFoldDB" id="A0A6G6S660"/>
<evidence type="ECO:0000256" key="2">
    <source>
        <dbReference type="ARBA" id="ARBA00022452"/>
    </source>
</evidence>
<dbReference type="EMBL" id="JADSJR010000001">
    <property type="protein sequence ID" value="MBG2913012.1"/>
    <property type="molecule type" value="Genomic_DNA"/>
</dbReference>
<evidence type="ECO:0000313" key="8">
    <source>
        <dbReference type="EMBL" id="MBG2913012.1"/>
    </source>
</evidence>
<dbReference type="SUPFAM" id="SSF56925">
    <property type="entry name" value="OMPA-like"/>
    <property type="match status" value="1"/>
</dbReference>
<dbReference type="Proteomes" id="UP000612266">
    <property type="component" value="Unassembled WGS sequence"/>
</dbReference>
<keyword evidence="5" id="KW-0472">Membrane</keyword>
<accession>A0A6G6S660</accession>
<sequence length="186" mass="21087">MNKSALILISFALSYSSTLHAYDKTHTLSAGYIYGKIKGNTAKGEIISYRYETENTWGILISLLRLNTNHKEYFIDPRFTTPSTIKYRTKTTGLLIGPTYRITPEISVYAQLGPNKLKYQEDKHHPKINTTDSHIVNTTSVIGQIGIDYNPVKNISFSLGYLYSDTTANKRHLELSVLQLSLGFRF</sequence>
<dbReference type="Proteomes" id="UP000501338">
    <property type="component" value="Chromosome"/>
</dbReference>
<evidence type="ECO:0000256" key="4">
    <source>
        <dbReference type="ARBA" id="ARBA00022729"/>
    </source>
</evidence>
<dbReference type="InterPro" id="IPR027385">
    <property type="entry name" value="Beta-barrel_OMP"/>
</dbReference>
<keyword evidence="2" id="KW-1134">Transmembrane beta strand</keyword>
<evidence type="ECO:0000259" key="7">
    <source>
        <dbReference type="Pfam" id="PF13505"/>
    </source>
</evidence>
<dbReference type="PANTHER" id="PTHR35892">
    <property type="entry name" value="OUTER MEMBRANE PROTEIN PAGN-RELATED"/>
    <property type="match status" value="1"/>
</dbReference>
<comment type="subcellular location">
    <subcellularLocation>
        <location evidence="1">Cell outer membrane</location>
        <topology evidence="1">Multi-pass membrane protein</topology>
    </subcellularLocation>
</comment>
<name>A0A6G6S660_9GAMM</name>
<evidence type="ECO:0000313" key="11">
    <source>
        <dbReference type="Proteomes" id="UP000612266"/>
    </source>
</evidence>
<feature type="chain" id="PRO_5044632281" evidence="6">
    <location>
        <begin position="22"/>
        <end position="186"/>
    </location>
</feature>
<dbReference type="GO" id="GO:0009279">
    <property type="term" value="C:cell outer membrane"/>
    <property type="evidence" value="ECO:0007669"/>
    <property type="project" value="UniProtKB-SubCell"/>
</dbReference>
<dbReference type="GO" id="GO:0044384">
    <property type="term" value="C:host outer membrane"/>
    <property type="evidence" value="ECO:0007669"/>
    <property type="project" value="InterPro"/>
</dbReference>
<dbReference type="RefSeq" id="WP_075672150.1">
    <property type="nucleotide sequence ID" value="NZ_CP045008.1"/>
</dbReference>
<dbReference type="InterPro" id="IPR051723">
    <property type="entry name" value="Bact_OM_Invasion-Related"/>
</dbReference>
<gene>
    <name evidence="9" type="ORF">GTH23_07675</name>
    <name evidence="8" type="ORF">I4901_01295</name>
</gene>
<dbReference type="InterPro" id="IPR000758">
    <property type="entry name" value="Enterovir_OMP"/>
</dbReference>
<keyword evidence="10" id="KW-1185">Reference proteome</keyword>
<keyword evidence="4 6" id="KW-0732">Signal</keyword>
<feature type="signal peptide" evidence="6">
    <location>
        <begin position="1"/>
        <end position="21"/>
    </location>
</feature>
<dbReference type="InterPro" id="IPR011250">
    <property type="entry name" value="OMP/PagP_B-barrel"/>
</dbReference>
<feature type="domain" description="Outer membrane protein beta-barrel" evidence="7">
    <location>
        <begin position="38"/>
        <end position="186"/>
    </location>
</feature>
<proteinExistence type="predicted"/>
<evidence type="ECO:0000256" key="1">
    <source>
        <dbReference type="ARBA" id="ARBA00004571"/>
    </source>
</evidence>
<organism evidence="8 11">
    <name type="scientific">Proteus terrae subsp. cibarius</name>
    <dbReference type="NCBI Taxonomy" id="626774"/>
    <lineage>
        <taxon>Bacteria</taxon>
        <taxon>Pseudomonadati</taxon>
        <taxon>Pseudomonadota</taxon>
        <taxon>Gammaproteobacteria</taxon>
        <taxon>Enterobacterales</taxon>
        <taxon>Morganellaceae</taxon>
        <taxon>Proteus</taxon>
    </lineage>
</organism>
<protein>
    <submittedName>
        <fullName evidence="9">Outer membrane beta-barrel protein</fullName>
    </submittedName>
    <submittedName>
        <fullName evidence="8">Porin family protein</fullName>
    </submittedName>
</protein>
<evidence type="ECO:0000256" key="3">
    <source>
        <dbReference type="ARBA" id="ARBA00022692"/>
    </source>
</evidence>
<reference evidence="9 10" key="1">
    <citation type="submission" date="2020-01" db="EMBL/GenBank/DDBJ databases">
        <title>The genomic epidemiology of tigecycline resistance gene tet(X) variants in a swine farm in China.</title>
        <authorList>
            <person name="Peng K."/>
            <person name="Li R."/>
        </authorList>
    </citation>
    <scope>NUCLEOTIDE SEQUENCE [LARGE SCALE GENOMIC DNA]</scope>
    <source>
        <strain evidence="9 10">ZF1</strain>
    </source>
</reference>
<dbReference type="EMBL" id="CP047340">
    <property type="protein sequence ID" value="QIF89927.1"/>
    <property type="molecule type" value="Genomic_DNA"/>
</dbReference>
<evidence type="ECO:0000256" key="6">
    <source>
        <dbReference type="SAM" id="SignalP"/>
    </source>
</evidence>
<reference evidence="8" key="2">
    <citation type="submission" date="2020-11" db="EMBL/GenBank/DDBJ databases">
        <title>Enhanced detection system for hospital associated transmission using whole genome sequencing surveillance.</title>
        <authorList>
            <person name="Harrison L.H."/>
            <person name="Van Tyne D."/>
            <person name="Marsh J.W."/>
            <person name="Griffith M.P."/>
            <person name="Snyder D.J."/>
            <person name="Cooper V.S."/>
            <person name="Mustapha M."/>
        </authorList>
    </citation>
    <scope>NUCLEOTIDE SEQUENCE</scope>
    <source>
        <strain evidence="8">PR00070</strain>
    </source>
</reference>
<evidence type="ECO:0000313" key="10">
    <source>
        <dbReference type="Proteomes" id="UP000501338"/>
    </source>
</evidence>
<keyword evidence="3" id="KW-0812">Transmembrane</keyword>
<dbReference type="GeneID" id="57332757"/>
<evidence type="ECO:0000313" key="9">
    <source>
        <dbReference type="EMBL" id="QIF89927.1"/>
    </source>
</evidence>
<evidence type="ECO:0000256" key="5">
    <source>
        <dbReference type="ARBA" id="ARBA00023136"/>
    </source>
</evidence>
<dbReference type="Gene3D" id="2.40.160.20">
    <property type="match status" value="1"/>
</dbReference>
<dbReference type="PANTHER" id="PTHR35892:SF2">
    <property type="entry name" value="OUTER MEMBRANE PROTEIN PAGN"/>
    <property type="match status" value="1"/>
</dbReference>